<organism evidence="1 2">
    <name type="scientific">Trichinella nativa</name>
    <dbReference type="NCBI Taxonomy" id="6335"/>
    <lineage>
        <taxon>Eukaryota</taxon>
        <taxon>Metazoa</taxon>
        <taxon>Ecdysozoa</taxon>
        <taxon>Nematoda</taxon>
        <taxon>Enoplea</taxon>
        <taxon>Dorylaimia</taxon>
        <taxon>Trichinellida</taxon>
        <taxon>Trichinellidae</taxon>
        <taxon>Trichinella</taxon>
    </lineage>
</organism>
<evidence type="ECO:0000313" key="2">
    <source>
        <dbReference type="Proteomes" id="UP000054721"/>
    </source>
</evidence>
<reference evidence="1 2" key="1">
    <citation type="submission" date="2015-05" db="EMBL/GenBank/DDBJ databases">
        <title>Evolution of Trichinella species and genotypes.</title>
        <authorList>
            <person name="Korhonen P.K."/>
            <person name="Edoardo P."/>
            <person name="Giuseppe L.R."/>
            <person name="Gasser R.B."/>
        </authorList>
    </citation>
    <scope>NUCLEOTIDE SEQUENCE [LARGE SCALE GENOMIC DNA]</scope>
    <source>
        <strain evidence="1">ISS10</strain>
    </source>
</reference>
<dbReference type="EMBL" id="JYDW01000052">
    <property type="protein sequence ID" value="KRZ58800.1"/>
    <property type="molecule type" value="Genomic_DNA"/>
</dbReference>
<dbReference type="Proteomes" id="UP000054721">
    <property type="component" value="Unassembled WGS sequence"/>
</dbReference>
<sequence>MWLTRNKSLTARSRPIKEKKYVRFLVRIDSVRLNSKGRSYSYVKLSYLSLLYEKYMNNEEKSESVMDTKQSADGTK</sequence>
<protein>
    <submittedName>
        <fullName evidence="1">Uncharacterized protein</fullName>
    </submittedName>
</protein>
<proteinExistence type="predicted"/>
<evidence type="ECO:0000313" key="1">
    <source>
        <dbReference type="EMBL" id="KRZ58800.1"/>
    </source>
</evidence>
<keyword evidence="2" id="KW-1185">Reference proteome</keyword>
<accession>A0A0V1LH11</accession>
<dbReference type="AlphaFoldDB" id="A0A0V1LH11"/>
<name>A0A0V1LH11_9BILA</name>
<comment type="caution">
    <text evidence="1">The sequence shown here is derived from an EMBL/GenBank/DDBJ whole genome shotgun (WGS) entry which is preliminary data.</text>
</comment>
<gene>
    <name evidence="1" type="ORF">T02_454</name>
</gene>